<dbReference type="Proteomes" id="UP000581087">
    <property type="component" value="Unassembled WGS sequence"/>
</dbReference>
<evidence type="ECO:0000313" key="2">
    <source>
        <dbReference type="EMBL" id="NYD68371.1"/>
    </source>
</evidence>
<dbReference type="EMBL" id="JACCBI010000001">
    <property type="protein sequence ID" value="NYD68371.1"/>
    <property type="molecule type" value="Genomic_DNA"/>
</dbReference>
<dbReference type="PANTHER" id="PTHR33490:SF12">
    <property type="entry name" value="BLL5557 PROTEIN"/>
    <property type="match status" value="1"/>
</dbReference>
<keyword evidence="2" id="KW-0378">Hydrolase</keyword>
<dbReference type="OrthoDB" id="5438043at2"/>
<feature type="domain" description="Transglutaminase-like" evidence="1">
    <location>
        <begin position="146"/>
        <end position="206"/>
    </location>
</feature>
<keyword evidence="2" id="KW-0645">Protease</keyword>
<dbReference type="PANTHER" id="PTHR33490">
    <property type="entry name" value="BLR5614 PROTEIN-RELATED"/>
    <property type="match status" value="1"/>
</dbReference>
<dbReference type="EMBL" id="SDPM01000008">
    <property type="protein sequence ID" value="RXZ85585.1"/>
    <property type="molecule type" value="Genomic_DNA"/>
</dbReference>
<dbReference type="GO" id="GO:0008233">
    <property type="term" value="F:peptidase activity"/>
    <property type="evidence" value="ECO:0007669"/>
    <property type="project" value="UniProtKB-KW"/>
</dbReference>
<dbReference type="SMART" id="SM00460">
    <property type="entry name" value="TGc"/>
    <property type="match status" value="1"/>
</dbReference>
<accession>A0A4Q2M130</accession>
<dbReference type="InterPro" id="IPR002931">
    <property type="entry name" value="Transglutaminase-like"/>
</dbReference>
<organism evidence="3 4">
    <name type="scientific">Agromyces atrinae</name>
    <dbReference type="NCBI Taxonomy" id="592376"/>
    <lineage>
        <taxon>Bacteria</taxon>
        <taxon>Bacillati</taxon>
        <taxon>Actinomycetota</taxon>
        <taxon>Actinomycetes</taxon>
        <taxon>Micrococcales</taxon>
        <taxon>Microbacteriaceae</taxon>
        <taxon>Agromyces</taxon>
    </lineage>
</organism>
<dbReference type="RefSeq" id="WP_129176207.1">
    <property type="nucleotide sequence ID" value="NZ_JACCBI010000001.1"/>
</dbReference>
<dbReference type="InterPro" id="IPR038765">
    <property type="entry name" value="Papain-like_cys_pep_sf"/>
</dbReference>
<evidence type="ECO:0000259" key="1">
    <source>
        <dbReference type="SMART" id="SM00460"/>
    </source>
</evidence>
<evidence type="ECO:0000313" key="3">
    <source>
        <dbReference type="EMBL" id="RXZ85585.1"/>
    </source>
</evidence>
<name>A0A4Q2M130_9MICO</name>
<dbReference type="SUPFAM" id="SSF54001">
    <property type="entry name" value="Cysteine proteinases"/>
    <property type="match status" value="1"/>
</dbReference>
<dbReference type="Gene3D" id="2.60.40.2250">
    <property type="match status" value="1"/>
</dbReference>
<evidence type="ECO:0000313" key="5">
    <source>
        <dbReference type="Proteomes" id="UP000581087"/>
    </source>
</evidence>
<proteinExistence type="predicted"/>
<dbReference type="Gene3D" id="3.10.620.30">
    <property type="match status" value="1"/>
</dbReference>
<dbReference type="Proteomes" id="UP000292686">
    <property type="component" value="Unassembled WGS sequence"/>
</dbReference>
<protein>
    <submittedName>
        <fullName evidence="3">Transglutaminase family protein</fullName>
    </submittedName>
    <submittedName>
        <fullName evidence="2">Transglutaminase-like putative cysteine protease</fullName>
    </submittedName>
</protein>
<dbReference type="Pfam" id="PF01841">
    <property type="entry name" value="Transglut_core"/>
    <property type="match status" value="1"/>
</dbReference>
<comment type="caution">
    <text evidence="3">The sequence shown here is derived from an EMBL/GenBank/DDBJ whole genome shotgun (WGS) entry which is preliminary data.</text>
</comment>
<dbReference type="AlphaFoldDB" id="A0A4Q2M130"/>
<sequence>MLRTVSAHLELTVFEPAHLAFSVAVAPAGARESMLITFDGTPIESIERDDAGNRLHTLDVPAGRVILDYSAEFAGRAPAPVVDEVELLRYLRPSRYCESDALAPTARAEFGGLKGADVLAAVSSWVGQKLAYVPGSSLPTDGAVRTLLSRQGVCRDYAHLVIALLRALDVPARLVAVYAPGLDPMDFHAVAEAYVEGAWHVVDATLLAPRASLLRISTGRDAADTAFLSSFHGALTLDGISVGAVVDALPGDDPRDLAVIG</sequence>
<evidence type="ECO:0000313" key="4">
    <source>
        <dbReference type="Proteomes" id="UP000292686"/>
    </source>
</evidence>
<gene>
    <name evidence="2" type="ORF">BJ972_002890</name>
    <name evidence="3" type="ORF">ESP50_13875</name>
</gene>
<reference evidence="2 5" key="2">
    <citation type="submission" date="2020-07" db="EMBL/GenBank/DDBJ databases">
        <title>Sequencing the genomes of 1000 actinobacteria strains.</title>
        <authorList>
            <person name="Klenk H.-P."/>
        </authorList>
    </citation>
    <scope>NUCLEOTIDE SEQUENCE [LARGE SCALE GENOMIC DNA]</scope>
    <source>
        <strain evidence="2 5">DSM 23870</strain>
    </source>
</reference>
<keyword evidence="4" id="KW-1185">Reference proteome</keyword>
<dbReference type="GO" id="GO:0006508">
    <property type="term" value="P:proteolysis"/>
    <property type="evidence" value="ECO:0007669"/>
    <property type="project" value="UniProtKB-KW"/>
</dbReference>
<reference evidence="3 4" key="1">
    <citation type="submission" date="2019-01" db="EMBL/GenBank/DDBJ databases">
        <title>Agromyces.</title>
        <authorList>
            <person name="Li J."/>
        </authorList>
    </citation>
    <scope>NUCLEOTIDE SEQUENCE [LARGE SCALE GENOMIC DNA]</scope>
    <source>
        <strain evidence="3 4">DSM 23870</strain>
    </source>
</reference>